<reference evidence="4 5" key="1">
    <citation type="submission" date="2017-09" db="EMBL/GenBank/DDBJ databases">
        <title>Depth-based differentiation of microbial function through sediment-hosted aquifers and enrichment of novel symbionts in the deep terrestrial subsurface.</title>
        <authorList>
            <person name="Probst A.J."/>
            <person name="Ladd B."/>
            <person name="Jarett J.K."/>
            <person name="Geller-Mcgrath D.E."/>
            <person name="Sieber C.M."/>
            <person name="Emerson J.B."/>
            <person name="Anantharaman K."/>
            <person name="Thomas B.C."/>
            <person name="Malmstrom R."/>
            <person name="Stieglmeier M."/>
            <person name="Klingl A."/>
            <person name="Woyke T."/>
            <person name="Ryan C.M."/>
            <person name="Banfield J.F."/>
        </authorList>
    </citation>
    <scope>NUCLEOTIDE SEQUENCE [LARGE SCALE GENOMIC DNA]</scope>
    <source>
        <strain evidence="4">CG10_big_fil_rev_8_21_14_0_10_36_16</strain>
    </source>
</reference>
<dbReference type="AlphaFoldDB" id="A0A2J0Q7A4"/>
<evidence type="ECO:0000313" key="4">
    <source>
        <dbReference type="EMBL" id="PJE50950.1"/>
    </source>
</evidence>
<sequence>MDKISINYNPDYIKMPPPWWKRREVLIFVGAIILVGFITFKLGLAYNTIVVDNSDKEPWWKRAANVLPFVNGKVPEPTPDLNPLPEKESERLDILMLGIRGEGDLANGGLLTDSIQVLSINKSDKTVSIISLPRDLYIKVGDFEGKLNEVYERGLAKGDTFNYTKETISRLTGIYIDKMAVLDFEGFLGIIDKVGGIDVTLEKEFKETQQWGYEFYLPEGENHLEAQEALYYVRSRYSTNDFDRSRRQQQVLLATKDKVLSIGTLLNPIKLSGIISEFKDNLRTDISILNIGDMIDLLKSMSESLPETYVISTENLLDQIVDDGVYKLLPKDGNYEGIKQTFETILTKK</sequence>
<evidence type="ECO:0000256" key="1">
    <source>
        <dbReference type="ARBA" id="ARBA00006068"/>
    </source>
</evidence>
<feature type="transmembrane region" description="Helical" evidence="2">
    <location>
        <begin position="25"/>
        <end position="46"/>
    </location>
</feature>
<accession>A0A2J0Q7A4</accession>
<feature type="domain" description="Cell envelope-related transcriptional attenuator" evidence="3">
    <location>
        <begin position="112"/>
        <end position="259"/>
    </location>
</feature>
<organism evidence="4 5">
    <name type="scientific">Candidatus Yanofskybacteria bacterium CG10_big_fil_rev_8_21_14_0_10_36_16</name>
    <dbReference type="NCBI Taxonomy" id="1975096"/>
    <lineage>
        <taxon>Bacteria</taxon>
        <taxon>Candidatus Yanofskyibacteriota</taxon>
    </lineage>
</organism>
<keyword evidence="2" id="KW-0472">Membrane</keyword>
<gene>
    <name evidence="4" type="ORF">COV29_01580</name>
</gene>
<keyword evidence="2" id="KW-0812">Transmembrane</keyword>
<protein>
    <recommendedName>
        <fullName evidence="3">Cell envelope-related transcriptional attenuator domain-containing protein</fullName>
    </recommendedName>
</protein>
<dbReference type="InterPro" id="IPR004474">
    <property type="entry name" value="LytR_CpsA_psr"/>
</dbReference>
<comment type="caution">
    <text evidence="4">The sequence shown here is derived from an EMBL/GenBank/DDBJ whole genome shotgun (WGS) entry which is preliminary data.</text>
</comment>
<evidence type="ECO:0000256" key="2">
    <source>
        <dbReference type="SAM" id="Phobius"/>
    </source>
</evidence>
<dbReference type="InterPro" id="IPR050922">
    <property type="entry name" value="LytR/CpsA/Psr_CW_biosynth"/>
</dbReference>
<dbReference type="Gene3D" id="3.40.630.190">
    <property type="entry name" value="LCP protein"/>
    <property type="match status" value="1"/>
</dbReference>
<dbReference type="EMBL" id="PCXQ01000004">
    <property type="protein sequence ID" value="PJE50950.1"/>
    <property type="molecule type" value="Genomic_DNA"/>
</dbReference>
<dbReference type="Pfam" id="PF03816">
    <property type="entry name" value="LytR_cpsA_psr"/>
    <property type="match status" value="1"/>
</dbReference>
<dbReference type="NCBIfam" id="TIGR00350">
    <property type="entry name" value="lytR_cpsA_psr"/>
    <property type="match status" value="1"/>
</dbReference>
<comment type="similarity">
    <text evidence="1">Belongs to the LytR/CpsA/Psr (LCP) family.</text>
</comment>
<dbReference type="PANTHER" id="PTHR33392">
    <property type="entry name" value="POLYISOPRENYL-TEICHOIC ACID--PEPTIDOGLYCAN TEICHOIC ACID TRANSFERASE TAGU"/>
    <property type="match status" value="1"/>
</dbReference>
<evidence type="ECO:0000259" key="3">
    <source>
        <dbReference type="Pfam" id="PF03816"/>
    </source>
</evidence>
<dbReference type="PANTHER" id="PTHR33392:SF6">
    <property type="entry name" value="POLYISOPRENYL-TEICHOIC ACID--PEPTIDOGLYCAN TEICHOIC ACID TRANSFERASE TAGU"/>
    <property type="match status" value="1"/>
</dbReference>
<evidence type="ECO:0000313" key="5">
    <source>
        <dbReference type="Proteomes" id="UP000228496"/>
    </source>
</evidence>
<name>A0A2J0Q7A4_9BACT</name>
<proteinExistence type="inferred from homology"/>
<keyword evidence="2" id="KW-1133">Transmembrane helix</keyword>
<dbReference type="Proteomes" id="UP000228496">
    <property type="component" value="Unassembled WGS sequence"/>
</dbReference>